<dbReference type="GO" id="GO:0055091">
    <property type="term" value="P:phospholipid homeostasis"/>
    <property type="evidence" value="ECO:0007669"/>
    <property type="project" value="TreeGrafter"/>
</dbReference>
<reference evidence="9" key="1">
    <citation type="journal article" date="2023" name="BMC Genomics">
        <title>Chromosome-level genome assemblies of Cutaneotrichosporon spp. (Trichosporonales, Basidiomycota) reveal imbalanced evolution between nucleotide sequences and chromosome synteny.</title>
        <authorList>
            <person name="Kobayashi Y."/>
            <person name="Kayamori A."/>
            <person name="Aoki K."/>
            <person name="Shiwa Y."/>
            <person name="Matsutani M."/>
            <person name="Fujita N."/>
            <person name="Sugita T."/>
            <person name="Iwasaki W."/>
            <person name="Tanaka N."/>
            <person name="Takashima M."/>
        </authorList>
    </citation>
    <scope>NUCLEOTIDE SEQUENCE</scope>
    <source>
        <strain evidence="9">HIS016</strain>
    </source>
</reference>
<feature type="region of interest" description="Disordered" evidence="7">
    <location>
        <begin position="555"/>
        <end position="575"/>
    </location>
</feature>
<dbReference type="PANTHER" id="PTHR34697">
    <property type="entry name" value="PHOSPHATIDYLGLYCEROL LYSYLTRANSFERASE"/>
    <property type="match status" value="1"/>
</dbReference>
<dbReference type="GO" id="GO:0005886">
    <property type="term" value="C:plasma membrane"/>
    <property type="evidence" value="ECO:0007669"/>
    <property type="project" value="UniProtKB-SubCell"/>
</dbReference>
<keyword evidence="4" id="KW-1133">Transmembrane helix</keyword>
<keyword evidence="10" id="KW-1185">Reference proteome</keyword>
<evidence type="ECO:0000256" key="7">
    <source>
        <dbReference type="SAM" id="MobiDB-lite"/>
    </source>
</evidence>
<keyword evidence="6" id="KW-0175">Coiled coil</keyword>
<keyword evidence="5" id="KW-0472">Membrane</keyword>
<feature type="coiled-coil region" evidence="6">
    <location>
        <begin position="95"/>
        <end position="129"/>
    </location>
</feature>
<dbReference type="GO" id="GO:0016755">
    <property type="term" value="F:aminoacyltransferase activity"/>
    <property type="evidence" value="ECO:0007669"/>
    <property type="project" value="TreeGrafter"/>
</dbReference>
<accession>A0AAD3YAJ6</accession>
<organism evidence="9 10">
    <name type="scientific">Cutaneotrichosporon spelunceum</name>
    <dbReference type="NCBI Taxonomy" id="1672016"/>
    <lineage>
        <taxon>Eukaryota</taxon>
        <taxon>Fungi</taxon>
        <taxon>Dikarya</taxon>
        <taxon>Basidiomycota</taxon>
        <taxon>Agaricomycotina</taxon>
        <taxon>Tremellomycetes</taxon>
        <taxon>Trichosporonales</taxon>
        <taxon>Trichosporonaceae</taxon>
        <taxon>Cutaneotrichosporon</taxon>
    </lineage>
</organism>
<evidence type="ECO:0000313" key="10">
    <source>
        <dbReference type="Proteomes" id="UP001222932"/>
    </source>
</evidence>
<protein>
    <recommendedName>
        <fullName evidence="8">Phosphatidylglycerol lysyltransferase C-terminal domain-containing protein</fullName>
    </recommendedName>
</protein>
<evidence type="ECO:0000256" key="3">
    <source>
        <dbReference type="ARBA" id="ARBA00022692"/>
    </source>
</evidence>
<dbReference type="EMBL" id="BTCM01000002">
    <property type="protein sequence ID" value="GMK56046.1"/>
    <property type="molecule type" value="Genomic_DNA"/>
</dbReference>
<evidence type="ECO:0000256" key="4">
    <source>
        <dbReference type="ARBA" id="ARBA00022989"/>
    </source>
</evidence>
<evidence type="ECO:0000259" key="8">
    <source>
        <dbReference type="Pfam" id="PF09924"/>
    </source>
</evidence>
<feature type="compositionally biased region" description="Basic and acidic residues" evidence="7">
    <location>
        <begin position="563"/>
        <end position="575"/>
    </location>
</feature>
<dbReference type="InterPro" id="IPR024320">
    <property type="entry name" value="LPG_synthase_C"/>
</dbReference>
<comment type="caution">
    <text evidence="9">The sequence shown here is derived from an EMBL/GenBank/DDBJ whole genome shotgun (WGS) entry which is preliminary data.</text>
</comment>
<reference evidence="9" key="2">
    <citation type="submission" date="2023-06" db="EMBL/GenBank/DDBJ databases">
        <authorList>
            <person name="Kobayashi Y."/>
            <person name="Kayamori A."/>
            <person name="Aoki K."/>
            <person name="Shiwa Y."/>
            <person name="Fujita N."/>
            <person name="Sugita T."/>
            <person name="Iwasaki W."/>
            <person name="Tanaka N."/>
            <person name="Takashima M."/>
        </authorList>
    </citation>
    <scope>NUCLEOTIDE SEQUENCE</scope>
    <source>
        <strain evidence="9">HIS016</strain>
    </source>
</reference>
<dbReference type="PANTHER" id="PTHR34697:SF2">
    <property type="entry name" value="PHOSPHATIDYLGLYCEROL LYSYLTRANSFERASE"/>
    <property type="match status" value="1"/>
</dbReference>
<dbReference type="InterPro" id="IPR051211">
    <property type="entry name" value="PG_lysyltransferase"/>
</dbReference>
<dbReference type="Pfam" id="PF09924">
    <property type="entry name" value="LPG_synthase_C"/>
    <property type="match status" value="1"/>
</dbReference>
<sequence>MPALTISLLPASLAEQYALEPPSPNGLTPTSVDEPFHLYLGSGGDSAATLVDPPKVVQIIGGHKLENVPSKVSSIDTSTSASDSVSLDLDSDVPLKTAKADKAGAKAARRQARRDLNRTKRRAEAAAIEPQKQPWEVALGDIGTSAQGRTQSASTQIASQITPPQFEVAAETRYGRKVPIRTYNLSHAPAVAVVEALVAHYGAWSITFTDPSYGIFLSPALDVALSFKVVCSLRVAVAFGDPVCHPARLPSAVAEFHAFCKARGWGIAFVAARSAAAKVAQVMGWASIQFAVEQIVEPASNPVLDGTRGRRQNLVVKKLAREAPVRIYCPSEGPDAGLEAQLQALYETVYAAKEERDGAPYSTKLRLFALPHLTTVLYTTDSAGTPNGMVGLLRVGDGRYLLDPLVANPSAPVGTTDYLTVLAMGYTRRLGASLSFGTEPTPQVGEVHGMRRFMEDETRLVHAATYTAFGMDGKRTLHAKFHPARTEALHLVLGSQGILGQSAAAAAIWRATHLHYRPVVGPLVGLVEQRRAGEVLEGMLSCLVQRGQLQPSLERYSSSGKDTVCEEPERIRTSA</sequence>
<feature type="domain" description="Phosphatidylglycerol lysyltransferase C-terminal" evidence="8">
    <location>
        <begin position="210"/>
        <end position="487"/>
    </location>
</feature>
<evidence type="ECO:0000256" key="2">
    <source>
        <dbReference type="ARBA" id="ARBA00022475"/>
    </source>
</evidence>
<name>A0AAD3YAJ6_9TREE</name>
<evidence type="ECO:0000313" key="9">
    <source>
        <dbReference type="EMBL" id="GMK56046.1"/>
    </source>
</evidence>
<dbReference type="AlphaFoldDB" id="A0AAD3YAJ6"/>
<evidence type="ECO:0000256" key="5">
    <source>
        <dbReference type="ARBA" id="ARBA00023136"/>
    </source>
</evidence>
<gene>
    <name evidence="9" type="ORF">CspeluHIS016_0211020</name>
</gene>
<comment type="subcellular location">
    <subcellularLocation>
        <location evidence="1">Cell membrane</location>
        <topology evidence="1">Multi-pass membrane protein</topology>
    </subcellularLocation>
</comment>
<evidence type="ECO:0000256" key="1">
    <source>
        <dbReference type="ARBA" id="ARBA00004651"/>
    </source>
</evidence>
<keyword evidence="3" id="KW-0812">Transmembrane</keyword>
<evidence type="ECO:0000256" key="6">
    <source>
        <dbReference type="SAM" id="Coils"/>
    </source>
</evidence>
<dbReference type="Proteomes" id="UP001222932">
    <property type="component" value="Unassembled WGS sequence"/>
</dbReference>
<keyword evidence="2" id="KW-1003">Cell membrane</keyword>
<proteinExistence type="predicted"/>